<name>A1CJK8_ASPCL</name>
<dbReference type="EMBL" id="DS027056">
    <property type="protein sequence ID" value="EAW09332.1"/>
    <property type="molecule type" value="Genomic_DNA"/>
</dbReference>
<reference evidence="2 3" key="1">
    <citation type="journal article" date="2008" name="PLoS Genet.">
        <title>Genomic islands in the pathogenic filamentous fungus Aspergillus fumigatus.</title>
        <authorList>
            <person name="Fedorova N.D."/>
            <person name="Khaldi N."/>
            <person name="Joardar V.S."/>
            <person name="Maiti R."/>
            <person name="Amedeo P."/>
            <person name="Anderson M.J."/>
            <person name="Crabtree J."/>
            <person name="Silva J.C."/>
            <person name="Badger J.H."/>
            <person name="Albarraq A."/>
            <person name="Angiuoli S."/>
            <person name="Bussey H."/>
            <person name="Bowyer P."/>
            <person name="Cotty P.J."/>
            <person name="Dyer P.S."/>
            <person name="Egan A."/>
            <person name="Galens K."/>
            <person name="Fraser-Liggett C.M."/>
            <person name="Haas B.J."/>
            <person name="Inman J.M."/>
            <person name="Kent R."/>
            <person name="Lemieux S."/>
            <person name="Malavazi I."/>
            <person name="Orvis J."/>
            <person name="Roemer T."/>
            <person name="Ronning C.M."/>
            <person name="Sundaram J.P."/>
            <person name="Sutton G."/>
            <person name="Turner G."/>
            <person name="Venter J.C."/>
            <person name="White O.R."/>
            <person name="Whitty B.R."/>
            <person name="Youngman P."/>
            <person name="Wolfe K.H."/>
            <person name="Goldman G.H."/>
            <person name="Wortman J.R."/>
            <person name="Jiang B."/>
            <person name="Denning D.W."/>
            <person name="Nierman W.C."/>
        </authorList>
    </citation>
    <scope>NUCLEOTIDE SEQUENCE [LARGE SCALE GENOMIC DNA]</scope>
    <source>
        <strain evidence="3">ATCC 1007 / CBS 513.65 / DSM 816 / NCTC 3887 / NRRL 1</strain>
    </source>
</reference>
<dbReference type="VEuPathDB" id="FungiDB:ACLA_035350"/>
<evidence type="ECO:0000256" key="1">
    <source>
        <dbReference type="SAM" id="MobiDB-lite"/>
    </source>
</evidence>
<dbReference type="OMA" id="ISQAYLH"/>
<protein>
    <submittedName>
        <fullName evidence="2">Uncharacterized protein</fullName>
    </submittedName>
</protein>
<feature type="region of interest" description="Disordered" evidence="1">
    <location>
        <begin position="244"/>
        <end position="264"/>
    </location>
</feature>
<dbReference type="HOGENOM" id="CLU_059947_0_0_1"/>
<sequence>MLSCRALNRRIHREEYTICREYLEHRRRRSLVYWKESSDISPGDDLTFISDLFPPLPPQYSGTGSHDDLPEYCFGYLADLNRCWVTCIRLSYYLADYVVRHHLQTDSDAQPLWSSCKTEKEVVYSKGVGTLQSRLLYPIAYLAFFLETHAAGRATSTEHGQPPRLHHALEDQLSILQRPPFTTTEVLLSTHHCMHLLCSSVRHMMVPEIPSSSAGSWVSLLLTTSTLERILDFFVAAAHDQITQPRNSHASPNPHTQHTHKKTVSSSWTKRRDFLLQMRADWEEYLASAEGAHPGYEDNRIAPPGLRQVWFEAAEKEMYRRGVMPHRSEDSVHILHGSAVRLRCEFCNDE</sequence>
<organism evidence="2 3">
    <name type="scientific">Aspergillus clavatus (strain ATCC 1007 / CBS 513.65 / DSM 816 / NCTC 3887 / NRRL 1 / QM 1276 / 107)</name>
    <dbReference type="NCBI Taxonomy" id="344612"/>
    <lineage>
        <taxon>Eukaryota</taxon>
        <taxon>Fungi</taxon>
        <taxon>Dikarya</taxon>
        <taxon>Ascomycota</taxon>
        <taxon>Pezizomycotina</taxon>
        <taxon>Eurotiomycetes</taxon>
        <taxon>Eurotiomycetidae</taxon>
        <taxon>Eurotiales</taxon>
        <taxon>Aspergillaceae</taxon>
        <taxon>Aspergillus</taxon>
        <taxon>Aspergillus subgen. Fumigati</taxon>
    </lineage>
</organism>
<dbReference type="RefSeq" id="XP_001270758.1">
    <property type="nucleotide sequence ID" value="XM_001270757.1"/>
</dbReference>
<proteinExistence type="predicted"/>
<accession>A1CJK8</accession>
<gene>
    <name evidence="2" type="ORF">ACLA_035350</name>
</gene>
<dbReference type="eggNOG" id="ENOG502S4JF">
    <property type="taxonomic scope" value="Eukaryota"/>
</dbReference>
<evidence type="ECO:0000313" key="3">
    <source>
        <dbReference type="Proteomes" id="UP000006701"/>
    </source>
</evidence>
<dbReference type="Proteomes" id="UP000006701">
    <property type="component" value="Unassembled WGS sequence"/>
</dbReference>
<dbReference type="KEGG" id="act:ACLA_035350"/>
<keyword evidence="3" id="KW-1185">Reference proteome</keyword>
<evidence type="ECO:0000313" key="2">
    <source>
        <dbReference type="EMBL" id="EAW09332.1"/>
    </source>
</evidence>
<dbReference type="GeneID" id="4703400"/>
<dbReference type="OrthoDB" id="4467576at2759"/>
<feature type="compositionally biased region" description="Polar residues" evidence="1">
    <location>
        <begin position="244"/>
        <end position="256"/>
    </location>
</feature>
<dbReference type="AlphaFoldDB" id="A1CJK8"/>